<name>A0A545UIH5_9GAMM</name>
<organism evidence="2 3">
    <name type="scientific">Aliikangiella coralliicola</name>
    <dbReference type="NCBI Taxonomy" id="2592383"/>
    <lineage>
        <taxon>Bacteria</taxon>
        <taxon>Pseudomonadati</taxon>
        <taxon>Pseudomonadota</taxon>
        <taxon>Gammaproteobacteria</taxon>
        <taxon>Oceanospirillales</taxon>
        <taxon>Pleioneaceae</taxon>
        <taxon>Aliikangiella</taxon>
    </lineage>
</organism>
<proteinExistence type="predicted"/>
<gene>
    <name evidence="2" type="ORF">FLL46_03835</name>
</gene>
<reference evidence="2 3" key="1">
    <citation type="submission" date="2019-07" db="EMBL/GenBank/DDBJ databases">
        <title>Draft genome for Aliikangiella sp. M105.</title>
        <authorList>
            <person name="Wang G."/>
        </authorList>
    </citation>
    <scope>NUCLEOTIDE SEQUENCE [LARGE SCALE GENOMIC DNA]</scope>
    <source>
        <strain evidence="2 3">M105</strain>
    </source>
</reference>
<dbReference type="AlphaFoldDB" id="A0A545UIH5"/>
<feature type="signal peptide" evidence="1">
    <location>
        <begin position="1"/>
        <end position="20"/>
    </location>
</feature>
<accession>A0A545UIH5</accession>
<comment type="caution">
    <text evidence="2">The sequence shown here is derived from an EMBL/GenBank/DDBJ whole genome shotgun (WGS) entry which is preliminary data.</text>
</comment>
<dbReference type="Proteomes" id="UP000315439">
    <property type="component" value="Unassembled WGS sequence"/>
</dbReference>
<evidence type="ECO:0000256" key="1">
    <source>
        <dbReference type="SAM" id="SignalP"/>
    </source>
</evidence>
<evidence type="ECO:0000313" key="3">
    <source>
        <dbReference type="Proteomes" id="UP000315439"/>
    </source>
</evidence>
<dbReference type="OrthoDB" id="6199430at2"/>
<keyword evidence="1" id="KW-0732">Signal</keyword>
<feature type="chain" id="PRO_5021894147" evidence="1">
    <location>
        <begin position="21"/>
        <end position="134"/>
    </location>
</feature>
<protein>
    <submittedName>
        <fullName evidence="2">Uncharacterized protein</fullName>
    </submittedName>
</protein>
<dbReference type="RefSeq" id="WP_142892121.1">
    <property type="nucleotide sequence ID" value="NZ_ML660161.1"/>
</dbReference>
<dbReference type="EMBL" id="VIKS01000002">
    <property type="protein sequence ID" value="TQV89271.1"/>
    <property type="molecule type" value="Genomic_DNA"/>
</dbReference>
<sequence>MRRISLIMILFFVCGMCTTASDSTSKNAEVYQSREAILYGINTSADQLEVKVLSFGCTKTSHFELDYNHIKLGIANISVIRLKQDQCRSNPFVKTIQFQIDPAIRERVSQLVITNTFRTDTFNKGAYETQYSGI</sequence>
<keyword evidence="3" id="KW-1185">Reference proteome</keyword>
<evidence type="ECO:0000313" key="2">
    <source>
        <dbReference type="EMBL" id="TQV89271.1"/>
    </source>
</evidence>